<dbReference type="SUPFAM" id="SSF51905">
    <property type="entry name" value="FAD/NAD(P)-binding domain"/>
    <property type="match status" value="1"/>
</dbReference>
<evidence type="ECO:0000256" key="3">
    <source>
        <dbReference type="ARBA" id="ARBA00022630"/>
    </source>
</evidence>
<evidence type="ECO:0000313" key="6">
    <source>
        <dbReference type="EMBL" id="ABE61797.1"/>
    </source>
</evidence>
<accession>Q1QPQ0</accession>
<evidence type="ECO:0000256" key="2">
    <source>
        <dbReference type="ARBA" id="ARBA00006442"/>
    </source>
</evidence>
<dbReference type="HOGENOM" id="CLU_1330780_0_0_5"/>
<dbReference type="PANTHER" id="PTHR43429:SF3">
    <property type="entry name" value="NITRITE REDUCTASE [NAD(P)H]"/>
    <property type="match status" value="1"/>
</dbReference>
<feature type="domain" description="FAD/NAD(P)-binding" evidence="5">
    <location>
        <begin position="2"/>
        <end position="164"/>
    </location>
</feature>
<comment type="similarity">
    <text evidence="2">Belongs to the FAD-dependent oxidoreductase family.</text>
</comment>
<dbReference type="PRINTS" id="PR00368">
    <property type="entry name" value="FADPNR"/>
</dbReference>
<dbReference type="InterPro" id="IPR036188">
    <property type="entry name" value="FAD/NAD-bd_sf"/>
</dbReference>
<sequence>MAGMRTVEEPLKLVPGRFRITVFGAEPHVNYNRIMLSSVLAGDKTVEEIVINSREWYAQNDIALITGDAVARIDRGDRMVHSASGLSVHYDRLLVATGSRPVAPPIPGLSLPGVCAFRDIADVETMLAVSREHRRAVVIGGGLLGLEAAWGLKQRGMKVALVHLSRAGSPGSAKPSSVALPPITPKAVSRIQSYSPRCCLTSSLLA</sequence>
<dbReference type="Gene3D" id="3.50.50.60">
    <property type="entry name" value="FAD/NAD(P)-binding domain"/>
    <property type="match status" value="2"/>
</dbReference>
<organism evidence="6 7">
    <name type="scientific">Nitrobacter hamburgensis (strain DSM 10229 / NCIMB 13809 / X14)</name>
    <dbReference type="NCBI Taxonomy" id="323097"/>
    <lineage>
        <taxon>Bacteria</taxon>
        <taxon>Pseudomonadati</taxon>
        <taxon>Pseudomonadota</taxon>
        <taxon>Alphaproteobacteria</taxon>
        <taxon>Hyphomicrobiales</taxon>
        <taxon>Nitrobacteraceae</taxon>
        <taxon>Nitrobacter</taxon>
    </lineage>
</organism>
<reference evidence="6 7" key="1">
    <citation type="submission" date="2006-03" db="EMBL/GenBank/DDBJ databases">
        <title>Complete sequence of chromosome of Nitrobacter hamburgensis X14.</title>
        <authorList>
            <consortium name="US DOE Joint Genome Institute"/>
            <person name="Copeland A."/>
            <person name="Lucas S."/>
            <person name="Lapidus A."/>
            <person name="Barry K."/>
            <person name="Detter J.C."/>
            <person name="Glavina del Rio T."/>
            <person name="Hammon N."/>
            <person name="Israni S."/>
            <person name="Dalin E."/>
            <person name="Tice H."/>
            <person name="Pitluck S."/>
            <person name="Chain P."/>
            <person name="Malfatti S."/>
            <person name="Shin M."/>
            <person name="Vergez L."/>
            <person name="Schmutz J."/>
            <person name="Larimer F."/>
            <person name="Land M."/>
            <person name="Hauser L."/>
            <person name="Kyrpides N."/>
            <person name="Ivanova N."/>
            <person name="Ward B."/>
            <person name="Arp D."/>
            <person name="Klotz M."/>
            <person name="Stein L."/>
            <person name="O'Mullan G."/>
            <person name="Starkenburg S."/>
            <person name="Sayavedra L."/>
            <person name="Poret-Peterson A.T."/>
            <person name="Gentry M.E."/>
            <person name="Bruce D."/>
            <person name="Richardson P."/>
        </authorList>
    </citation>
    <scope>NUCLEOTIDE SEQUENCE [LARGE SCALE GENOMIC DNA]</scope>
    <source>
        <strain evidence="7">DSM 10229 / NCIMB 13809 / X14</strain>
    </source>
</reference>
<name>Q1QPQ0_NITHX</name>
<dbReference type="InterPro" id="IPR050260">
    <property type="entry name" value="FAD-bd_OxRdtase"/>
</dbReference>
<dbReference type="PANTHER" id="PTHR43429">
    <property type="entry name" value="PYRIDINE NUCLEOTIDE-DISULFIDE OXIDOREDUCTASE DOMAIN-CONTAINING"/>
    <property type="match status" value="1"/>
</dbReference>
<evidence type="ECO:0000259" key="5">
    <source>
        <dbReference type="Pfam" id="PF07992"/>
    </source>
</evidence>
<keyword evidence="4" id="KW-0274">FAD</keyword>
<dbReference type="PRINTS" id="PR00411">
    <property type="entry name" value="PNDRDTASEI"/>
</dbReference>
<dbReference type="InterPro" id="IPR023753">
    <property type="entry name" value="FAD/NAD-binding_dom"/>
</dbReference>
<keyword evidence="7" id="KW-1185">Reference proteome</keyword>
<dbReference type="KEGG" id="nha:Nham_0940"/>
<evidence type="ECO:0000256" key="1">
    <source>
        <dbReference type="ARBA" id="ARBA00001974"/>
    </source>
</evidence>
<evidence type="ECO:0000256" key="4">
    <source>
        <dbReference type="ARBA" id="ARBA00022827"/>
    </source>
</evidence>
<dbReference type="EMBL" id="CP000319">
    <property type="protein sequence ID" value="ABE61797.1"/>
    <property type="molecule type" value="Genomic_DNA"/>
</dbReference>
<dbReference type="AlphaFoldDB" id="Q1QPQ0"/>
<comment type="cofactor">
    <cofactor evidence="1">
        <name>FAD</name>
        <dbReference type="ChEBI" id="CHEBI:57692"/>
    </cofactor>
</comment>
<dbReference type="RefSeq" id="WP_011509493.1">
    <property type="nucleotide sequence ID" value="NC_007964.1"/>
</dbReference>
<evidence type="ECO:0000313" key="7">
    <source>
        <dbReference type="Proteomes" id="UP000001953"/>
    </source>
</evidence>
<dbReference type="Pfam" id="PF07992">
    <property type="entry name" value="Pyr_redox_2"/>
    <property type="match status" value="1"/>
</dbReference>
<keyword evidence="3" id="KW-0285">Flavoprotein</keyword>
<protein>
    <submittedName>
        <fullName evidence="6">FAD-dependent pyridine nucleotide-disulfide oxidoreductase</fullName>
    </submittedName>
</protein>
<dbReference type="OrthoDB" id="9768666at2"/>
<dbReference type="STRING" id="323097.Nham_0940"/>
<dbReference type="GO" id="GO:0016491">
    <property type="term" value="F:oxidoreductase activity"/>
    <property type="evidence" value="ECO:0007669"/>
    <property type="project" value="InterPro"/>
</dbReference>
<dbReference type="eggNOG" id="COG1251">
    <property type="taxonomic scope" value="Bacteria"/>
</dbReference>
<proteinExistence type="inferred from homology"/>
<gene>
    <name evidence="6" type="ordered locus">Nham_0940</name>
</gene>
<dbReference type="Proteomes" id="UP000001953">
    <property type="component" value="Chromosome"/>
</dbReference>